<dbReference type="Pfam" id="PF17899">
    <property type="entry name" value="Peptidase_M61_N"/>
    <property type="match status" value="1"/>
</dbReference>
<evidence type="ECO:0000259" key="1">
    <source>
        <dbReference type="Pfam" id="PF05299"/>
    </source>
</evidence>
<protein>
    <submittedName>
        <fullName evidence="4">Putative metalloprotease with PDZ domain</fullName>
    </submittedName>
</protein>
<dbReference type="GO" id="GO:0006508">
    <property type="term" value="P:proteolysis"/>
    <property type="evidence" value="ECO:0007669"/>
    <property type="project" value="UniProtKB-KW"/>
</dbReference>
<dbReference type="InterPro" id="IPR024191">
    <property type="entry name" value="Peptidase_M61"/>
</dbReference>
<dbReference type="Proteomes" id="UP000295525">
    <property type="component" value="Unassembled WGS sequence"/>
</dbReference>
<dbReference type="RefSeq" id="WP_425012394.1">
    <property type="nucleotide sequence ID" value="NZ_SMAJ01000004.1"/>
</dbReference>
<feature type="domain" description="Peptidase M61 N-terminal" evidence="3">
    <location>
        <begin position="10"/>
        <end position="183"/>
    </location>
</feature>
<evidence type="ECO:0000313" key="4">
    <source>
        <dbReference type="EMBL" id="TCT08911.1"/>
    </source>
</evidence>
<dbReference type="PIRSF" id="PIRSF016493">
    <property type="entry name" value="Glycyl_aminpptds"/>
    <property type="match status" value="1"/>
</dbReference>
<reference evidence="4 5" key="1">
    <citation type="submission" date="2019-03" db="EMBL/GenBank/DDBJ databases">
        <title>Genomic Encyclopedia of Type Strains, Phase IV (KMG-IV): sequencing the most valuable type-strain genomes for metagenomic binning, comparative biology and taxonomic classification.</title>
        <authorList>
            <person name="Goeker M."/>
        </authorList>
    </citation>
    <scope>NUCLEOTIDE SEQUENCE [LARGE SCALE GENOMIC DNA]</scope>
    <source>
        <strain evidence="4 5">DSM 24591</strain>
    </source>
</reference>
<feature type="domain" description="Peptidase M61 catalytic" evidence="1">
    <location>
        <begin position="287"/>
        <end position="403"/>
    </location>
</feature>
<proteinExistence type="predicted"/>
<dbReference type="Pfam" id="PF13180">
    <property type="entry name" value="PDZ_2"/>
    <property type="match status" value="1"/>
</dbReference>
<organism evidence="4 5">
    <name type="scientific">Paralcaligenes ureilyticus</name>
    <dbReference type="NCBI Taxonomy" id="627131"/>
    <lineage>
        <taxon>Bacteria</taxon>
        <taxon>Pseudomonadati</taxon>
        <taxon>Pseudomonadota</taxon>
        <taxon>Betaproteobacteria</taxon>
        <taxon>Burkholderiales</taxon>
        <taxon>Alcaligenaceae</taxon>
        <taxon>Paralcaligenes</taxon>
    </lineage>
</organism>
<evidence type="ECO:0000259" key="2">
    <source>
        <dbReference type="Pfam" id="PF13180"/>
    </source>
</evidence>
<accession>A0A4R3M684</accession>
<keyword evidence="4" id="KW-0645">Protease</keyword>
<dbReference type="InterPro" id="IPR001478">
    <property type="entry name" value="PDZ"/>
</dbReference>
<name>A0A4R3M684_9BURK</name>
<evidence type="ECO:0000259" key="3">
    <source>
        <dbReference type="Pfam" id="PF17899"/>
    </source>
</evidence>
<dbReference type="Pfam" id="PF05299">
    <property type="entry name" value="Peptidase_M61"/>
    <property type="match status" value="1"/>
</dbReference>
<keyword evidence="4" id="KW-0378">Hydrolase</keyword>
<feature type="domain" description="PDZ" evidence="2">
    <location>
        <begin position="501"/>
        <end position="576"/>
    </location>
</feature>
<dbReference type="Gene3D" id="2.60.40.3650">
    <property type="match status" value="1"/>
</dbReference>
<dbReference type="SUPFAM" id="SSF55486">
    <property type="entry name" value="Metalloproteases ('zincins'), catalytic domain"/>
    <property type="match status" value="1"/>
</dbReference>
<evidence type="ECO:0000313" key="5">
    <source>
        <dbReference type="Proteomes" id="UP000295525"/>
    </source>
</evidence>
<dbReference type="GO" id="GO:0008237">
    <property type="term" value="F:metallopeptidase activity"/>
    <property type="evidence" value="ECO:0007669"/>
    <property type="project" value="UniProtKB-KW"/>
</dbReference>
<comment type="caution">
    <text evidence="4">The sequence shown here is derived from an EMBL/GenBank/DDBJ whole genome shotgun (WGS) entry which is preliminary data.</text>
</comment>
<dbReference type="SUPFAM" id="SSF50156">
    <property type="entry name" value="PDZ domain-like"/>
    <property type="match status" value="1"/>
</dbReference>
<dbReference type="InterPro" id="IPR007963">
    <property type="entry name" value="Peptidase_M61_catalytic"/>
</dbReference>
<dbReference type="AlphaFoldDB" id="A0A4R3M684"/>
<keyword evidence="5" id="KW-1185">Reference proteome</keyword>
<dbReference type="Gene3D" id="2.30.42.10">
    <property type="match status" value="1"/>
</dbReference>
<gene>
    <name evidence="4" type="ORF">EDC26_10470</name>
</gene>
<sequence length="589" mass="65203">MKMKKELILYCLNPVDPAGHRFQVQLNIAQPDPKGQELALPAWIPGSYLIRDFSRQLDTVQARCKGKTIAMRKTGNHTWRCAPCNGPLVVEYTVYAWDLSVRGAHFDESHAFFNGASVFLSVTGQTHEPCHVRLVPPAHARGWKVYTSLPTASGHPDAAKQYGFGVYAAPNYDALIDHPVEMGTPQVLRFKAHGAPHEMVFTGVAPKLDMARIAHDVQKICAAQIALFEPTRKQAPFPDSAERYVFMVMVTGDGYGGLEHRASTALVASRHDLPSLGVEPGEGYQTFLGLVSHEYFHTWNVKRIKPAAFAPYNLSRENHTRLLWVFEGFTSYYDDLMLLRSGVIGQNDYLRLLGKTISTVHRSAGRHKQSVAESSFDAWTRYYKQDENSPNTLVSYYTKGSLIALGLDIVIRQGSQGTRSLDDVMRLLWERFGRDFYQGAGTGIGEASMVRLIREATGVDVATFIERHVEGCEDIPLDRLLPQQGIAMTWKPASSDPTLNIRTRGAPGETQIANVFEGGAAHAGGLSAGDILVAVDSLRVTEPGGLDKLLHRYKAGDAVLIHVFRRDELRVFRVTLAAQTESECTLAVI</sequence>
<dbReference type="InterPro" id="IPR036034">
    <property type="entry name" value="PDZ_sf"/>
</dbReference>
<keyword evidence="4" id="KW-0482">Metalloprotease</keyword>
<dbReference type="InterPro" id="IPR027268">
    <property type="entry name" value="Peptidase_M4/M1_CTD_sf"/>
</dbReference>
<dbReference type="EMBL" id="SMAJ01000004">
    <property type="protein sequence ID" value="TCT08911.1"/>
    <property type="molecule type" value="Genomic_DNA"/>
</dbReference>
<dbReference type="Gene3D" id="1.10.390.10">
    <property type="entry name" value="Neutral Protease Domain 2"/>
    <property type="match status" value="1"/>
</dbReference>
<dbReference type="InterPro" id="IPR040756">
    <property type="entry name" value="Peptidase_M61_N"/>
</dbReference>